<protein>
    <submittedName>
        <fullName evidence="1">Uncharacterized protein</fullName>
    </submittedName>
</protein>
<reference evidence="1" key="1">
    <citation type="submission" date="2019-03" db="EMBL/GenBank/DDBJ databases">
        <title>Lake Tanganyika Metagenome-Assembled Genomes (MAGs).</title>
        <authorList>
            <person name="Tran P."/>
        </authorList>
    </citation>
    <scope>NUCLEOTIDE SEQUENCE</scope>
    <source>
        <strain evidence="1">K_DeepCast_150m_m2_040</strain>
    </source>
</reference>
<evidence type="ECO:0000313" key="2">
    <source>
        <dbReference type="Proteomes" id="UP000779900"/>
    </source>
</evidence>
<accession>A0A937XFN8</accession>
<dbReference type="AlphaFoldDB" id="A0A937XFN8"/>
<proteinExistence type="predicted"/>
<comment type="caution">
    <text evidence="1">The sequence shown here is derived from an EMBL/GenBank/DDBJ whole genome shotgun (WGS) entry which is preliminary data.</text>
</comment>
<gene>
    <name evidence="1" type="ORF">FJY68_10710</name>
</gene>
<name>A0A937XFN8_UNCW3</name>
<sequence length="80" mass="9580">MEIRGLERSLFIGLLRLEGWTPLQKQARPQVWEQERGMAMGEDSHQQWVLLRLDKRRKERGKRMRLLQGLERVTFPAPLQ</sequence>
<dbReference type="Proteomes" id="UP000779900">
    <property type="component" value="Unassembled WGS sequence"/>
</dbReference>
<organism evidence="1 2">
    <name type="scientific">candidate division WOR-3 bacterium</name>
    <dbReference type="NCBI Taxonomy" id="2052148"/>
    <lineage>
        <taxon>Bacteria</taxon>
        <taxon>Bacteria division WOR-3</taxon>
    </lineage>
</organism>
<dbReference type="EMBL" id="VGIR01000073">
    <property type="protein sequence ID" value="MBM3332297.1"/>
    <property type="molecule type" value="Genomic_DNA"/>
</dbReference>
<evidence type="ECO:0000313" key="1">
    <source>
        <dbReference type="EMBL" id="MBM3332297.1"/>
    </source>
</evidence>